<organism evidence="10 11">
    <name type="scientific">Larkinella arboricola</name>
    <dbReference type="NCBI Taxonomy" id="643671"/>
    <lineage>
        <taxon>Bacteria</taxon>
        <taxon>Pseudomonadati</taxon>
        <taxon>Bacteroidota</taxon>
        <taxon>Cytophagia</taxon>
        <taxon>Cytophagales</taxon>
        <taxon>Spirosomataceae</taxon>
        <taxon>Larkinella</taxon>
    </lineage>
</organism>
<dbReference type="InterPro" id="IPR036942">
    <property type="entry name" value="Beta-barrel_TonB_sf"/>
</dbReference>
<dbReference type="GO" id="GO:0009279">
    <property type="term" value="C:cell outer membrane"/>
    <property type="evidence" value="ECO:0007669"/>
    <property type="project" value="UniProtKB-SubCell"/>
</dbReference>
<dbReference type="InterPro" id="IPR012910">
    <property type="entry name" value="Plug_dom"/>
</dbReference>
<dbReference type="EMBL" id="QLMC01000006">
    <property type="protein sequence ID" value="RAJ93150.1"/>
    <property type="molecule type" value="Genomic_DNA"/>
</dbReference>
<dbReference type="SUPFAM" id="SSF49464">
    <property type="entry name" value="Carboxypeptidase regulatory domain-like"/>
    <property type="match status" value="1"/>
</dbReference>
<evidence type="ECO:0000313" key="11">
    <source>
        <dbReference type="Proteomes" id="UP000248790"/>
    </source>
</evidence>
<feature type="domain" description="TonB-dependent receptor plug" evidence="9">
    <location>
        <begin position="122"/>
        <end position="231"/>
    </location>
</feature>
<evidence type="ECO:0000256" key="2">
    <source>
        <dbReference type="ARBA" id="ARBA00022448"/>
    </source>
</evidence>
<accession>A0A327WVM0</accession>
<evidence type="ECO:0000259" key="9">
    <source>
        <dbReference type="Pfam" id="PF07715"/>
    </source>
</evidence>
<keyword evidence="4 7" id="KW-0812">Transmembrane</keyword>
<dbReference type="NCBIfam" id="TIGR04057">
    <property type="entry name" value="SusC_RagA_signa"/>
    <property type="match status" value="1"/>
</dbReference>
<dbReference type="InterPro" id="IPR023996">
    <property type="entry name" value="TonB-dep_OMP_SusC/RagA"/>
</dbReference>
<evidence type="ECO:0000256" key="4">
    <source>
        <dbReference type="ARBA" id="ARBA00022692"/>
    </source>
</evidence>
<keyword evidence="5 7" id="KW-0472">Membrane</keyword>
<dbReference type="InterPro" id="IPR039426">
    <property type="entry name" value="TonB-dep_rcpt-like"/>
</dbReference>
<protein>
    <submittedName>
        <fullName evidence="10">TonB-linked SusC/RagA family outer membrane protein</fullName>
    </submittedName>
</protein>
<dbReference type="PROSITE" id="PS52016">
    <property type="entry name" value="TONB_DEPENDENT_REC_3"/>
    <property type="match status" value="1"/>
</dbReference>
<dbReference type="InterPro" id="IPR008969">
    <property type="entry name" value="CarboxyPept-like_regulatory"/>
</dbReference>
<dbReference type="Gene3D" id="2.40.170.20">
    <property type="entry name" value="TonB-dependent receptor, beta-barrel domain"/>
    <property type="match status" value="1"/>
</dbReference>
<dbReference type="AlphaFoldDB" id="A0A327WVM0"/>
<evidence type="ECO:0000256" key="5">
    <source>
        <dbReference type="ARBA" id="ARBA00023136"/>
    </source>
</evidence>
<keyword evidence="8" id="KW-0732">Signal</keyword>
<evidence type="ECO:0000313" key="10">
    <source>
        <dbReference type="EMBL" id="RAJ93150.1"/>
    </source>
</evidence>
<reference evidence="10 11" key="1">
    <citation type="submission" date="2018-06" db="EMBL/GenBank/DDBJ databases">
        <title>Genomic Encyclopedia of Archaeal and Bacterial Type Strains, Phase II (KMG-II): from individual species to whole genera.</title>
        <authorList>
            <person name="Goeker M."/>
        </authorList>
    </citation>
    <scope>NUCLEOTIDE SEQUENCE [LARGE SCALE GENOMIC DNA]</scope>
    <source>
        <strain evidence="10 11">DSM 21851</strain>
    </source>
</reference>
<dbReference type="Gene3D" id="2.170.130.10">
    <property type="entry name" value="TonB-dependent receptor, plug domain"/>
    <property type="match status" value="1"/>
</dbReference>
<dbReference type="Gene3D" id="2.60.40.1120">
    <property type="entry name" value="Carboxypeptidase-like, regulatory domain"/>
    <property type="match status" value="1"/>
</dbReference>
<evidence type="ECO:0000256" key="6">
    <source>
        <dbReference type="ARBA" id="ARBA00023237"/>
    </source>
</evidence>
<comment type="caution">
    <text evidence="10">The sequence shown here is derived from an EMBL/GenBank/DDBJ whole genome shotgun (WGS) entry which is preliminary data.</text>
</comment>
<feature type="chain" id="PRO_5016445545" evidence="8">
    <location>
        <begin position="28"/>
        <end position="1176"/>
    </location>
</feature>
<dbReference type="SUPFAM" id="SSF56935">
    <property type="entry name" value="Porins"/>
    <property type="match status" value="1"/>
</dbReference>
<name>A0A327WVM0_LARAB</name>
<sequence>MFKIITIKRKGSLFLLCNLLFSLSLYAQVQVSGKVTDASGATLPGVSVLVKGTTTGTVTNSDGIFTISNVPNTNSTLVFSFIGYTTQETVVGTRKTINISLAAADNQLSEVVVIGYGTAKRSTLTGAVSQVDSKVISVQANSTVTRALEGVVPGIQVSAVDGQPGLDMGIRLRGAGSTSQNSSNALIVIDGVPTEYPNALSSINPKDIESISVLKDAASTAVYGSRGANGVLLVTTKRGTKGKPNISVQTRAGFNYLGGLRFDLIDDAKDIYEHAWLAIYNSARYGVNGGSSTDGKFTTNVANPNMSHEAAGLFASSHLFDYTGSKTNFAMNLLGNYMAYDVPGAVYTTTGSGANASATMSGAYLIDPTTGKLNPNARPLWEAGSYKDYFFEKMFRQEHTVSASGGSDRMDYFVSVGMLEDPSYIRGSAFKRYNARTNVNAQLTNWLKVGTNLGYSMRNTQSPATRFGRNPGTVQQNAFRWVNGQNQLVPLFARDLQGNIRKNPNGTDMVSDNANDTYSPLGVQPGTFPNGTTSQPLYATNLIDLLDKDIDRRESHDLNLKGYFTVSFLKNFSFTNNISYDRFTEERTRYGTPETGAVVGIGAIGKYYTNTGVFNTQQLLNWGQEFGRHSVTALAAHEFYQFKSDLVNFASAYSLINGFTGAGNFTSRYNTAGAPFGVPGYGGDITAMDSYFGRAVYNYDDKYFAEGSLRRDGSSKFRFNENRWGTFWSVGGGWRISQEKFMQRFNNVINELKVRASYGVIGNQSGISNYSGYQTWSYGAVYTNSTAGTGIPATYTLQQGAAVNDKLTWENTHTVDAGIDFTLLNRRLSGTIDVYNKKTVNSVFAQPLASSMGQASLTLNSAEIVNRGVEVALDIKLIQNKNINWSIGLNGTHYRTILTKFPKSVGSPSLGGNFTGSIDGWGIANGGATNSGQIMYLRGENKDYYNLYLYKYAGVDQSTGLPLFHHTVTQADQDAGRFTDSRVGSIVSTTNYTLANRYEMGSAIPKIIGGFSTSFQYRGFDFTAILAYQLGGKFLSVEYANHLYRSGNIGNALSKEVLGNTWTPENTDAKFPMTFYGDTFFTGGSTFGAWQYTDLALFSASYLNIKNLTLGYTLSGAILDKLNTKSIRVYASGDNLTMLTAHSGIDPRMSLVGGMEVGAAVYLPMSTFSVGINFNF</sequence>
<dbReference type="Pfam" id="PF07715">
    <property type="entry name" value="Plug"/>
    <property type="match status" value="1"/>
</dbReference>
<dbReference type="RefSeq" id="WP_170139436.1">
    <property type="nucleotide sequence ID" value="NZ_QLMC01000006.1"/>
</dbReference>
<comment type="subcellular location">
    <subcellularLocation>
        <location evidence="1 7">Cell outer membrane</location>
        <topology evidence="1 7">Multi-pass membrane protein</topology>
    </subcellularLocation>
</comment>
<feature type="signal peptide" evidence="8">
    <location>
        <begin position="1"/>
        <end position="27"/>
    </location>
</feature>
<dbReference type="Pfam" id="PF13715">
    <property type="entry name" value="CarbopepD_reg_2"/>
    <property type="match status" value="1"/>
</dbReference>
<comment type="similarity">
    <text evidence="7">Belongs to the TonB-dependent receptor family.</text>
</comment>
<dbReference type="InterPro" id="IPR023997">
    <property type="entry name" value="TonB-dep_OMP_SusC/RagA_CS"/>
</dbReference>
<gene>
    <name evidence="10" type="ORF">LX87_04662</name>
</gene>
<dbReference type="NCBIfam" id="TIGR04056">
    <property type="entry name" value="OMP_RagA_SusC"/>
    <property type="match status" value="1"/>
</dbReference>
<keyword evidence="6 7" id="KW-0998">Cell outer membrane</keyword>
<keyword evidence="3 7" id="KW-1134">Transmembrane beta strand</keyword>
<evidence type="ECO:0000256" key="7">
    <source>
        <dbReference type="PROSITE-ProRule" id="PRU01360"/>
    </source>
</evidence>
<proteinExistence type="inferred from homology"/>
<evidence type="ECO:0000256" key="8">
    <source>
        <dbReference type="SAM" id="SignalP"/>
    </source>
</evidence>
<evidence type="ECO:0000256" key="1">
    <source>
        <dbReference type="ARBA" id="ARBA00004571"/>
    </source>
</evidence>
<keyword evidence="11" id="KW-1185">Reference proteome</keyword>
<dbReference type="InterPro" id="IPR037066">
    <property type="entry name" value="Plug_dom_sf"/>
</dbReference>
<keyword evidence="2 7" id="KW-0813">Transport</keyword>
<dbReference type="Proteomes" id="UP000248790">
    <property type="component" value="Unassembled WGS sequence"/>
</dbReference>
<evidence type="ECO:0000256" key="3">
    <source>
        <dbReference type="ARBA" id="ARBA00022452"/>
    </source>
</evidence>